<evidence type="ECO:0000313" key="4">
    <source>
        <dbReference type="Proteomes" id="UP001108025"/>
    </source>
</evidence>
<accession>A0A9Q3YV01</accession>
<evidence type="ECO:0000256" key="1">
    <source>
        <dbReference type="SAM" id="Phobius"/>
    </source>
</evidence>
<feature type="transmembrane region" description="Helical" evidence="1">
    <location>
        <begin position="114"/>
        <end position="132"/>
    </location>
</feature>
<sequence length="195" mass="22057">MKKKYMDSISELIITSRKNKNLTQEQLADLSKVNLKTIQRIENNENVPRENTLKLICDTLEIAVPKTETQSFVKSSNFIETGFKYFSLVIINLALMTLIGWMTLDSEANLNSRFAGILLSFLIPMGIVFFTLKMSRTQRLLKFGSGFFVYLILAIITVGFPTAFVSGLLPCLSICLLTLFYGDSIIIKNSNFMIK</sequence>
<keyword evidence="4" id="KW-1185">Reference proteome</keyword>
<dbReference type="RefSeq" id="WP_230668697.1">
    <property type="nucleotide sequence ID" value="NZ_JAJNAY010000001.1"/>
</dbReference>
<keyword evidence="1" id="KW-1133">Transmembrane helix</keyword>
<dbReference type="Pfam" id="PF01381">
    <property type="entry name" value="HTH_3"/>
    <property type="match status" value="1"/>
</dbReference>
<organism evidence="3 4">
    <name type="scientific">Chryseobacterium turcicum</name>
    <dbReference type="NCBI Taxonomy" id="2898076"/>
    <lineage>
        <taxon>Bacteria</taxon>
        <taxon>Pseudomonadati</taxon>
        <taxon>Bacteroidota</taxon>
        <taxon>Flavobacteriia</taxon>
        <taxon>Flavobacteriales</taxon>
        <taxon>Weeksellaceae</taxon>
        <taxon>Chryseobacterium group</taxon>
        <taxon>Chryseobacterium</taxon>
    </lineage>
</organism>
<dbReference type="SUPFAM" id="SSF47413">
    <property type="entry name" value="lambda repressor-like DNA-binding domains"/>
    <property type="match status" value="1"/>
</dbReference>
<dbReference type="EMBL" id="JAJNAY010000001">
    <property type="protein sequence ID" value="MCD1116936.1"/>
    <property type="molecule type" value="Genomic_DNA"/>
</dbReference>
<dbReference type="CDD" id="cd00093">
    <property type="entry name" value="HTH_XRE"/>
    <property type="match status" value="1"/>
</dbReference>
<dbReference type="InterPro" id="IPR010982">
    <property type="entry name" value="Lambda_DNA-bd_dom_sf"/>
</dbReference>
<proteinExistence type="predicted"/>
<feature type="domain" description="HTH cro/C1-type" evidence="2">
    <location>
        <begin position="13"/>
        <end position="67"/>
    </location>
</feature>
<dbReference type="InterPro" id="IPR001387">
    <property type="entry name" value="Cro/C1-type_HTH"/>
</dbReference>
<keyword evidence="1" id="KW-0812">Transmembrane</keyword>
<reference evidence="3" key="1">
    <citation type="submission" date="2021-11" db="EMBL/GenBank/DDBJ databases">
        <title>Description of novel Chryseobacterium species.</title>
        <authorList>
            <person name="Saticioglu I.B."/>
            <person name="Ay H."/>
            <person name="Altun S."/>
            <person name="Duman M."/>
        </authorList>
    </citation>
    <scope>NUCLEOTIDE SEQUENCE</scope>
    <source>
        <strain evidence="3">C-17</strain>
    </source>
</reference>
<dbReference type="Gene3D" id="1.10.260.40">
    <property type="entry name" value="lambda repressor-like DNA-binding domains"/>
    <property type="match status" value="1"/>
</dbReference>
<dbReference type="GO" id="GO:0003677">
    <property type="term" value="F:DNA binding"/>
    <property type="evidence" value="ECO:0007669"/>
    <property type="project" value="InterPro"/>
</dbReference>
<evidence type="ECO:0000313" key="3">
    <source>
        <dbReference type="EMBL" id="MCD1116936.1"/>
    </source>
</evidence>
<name>A0A9Q3YV01_9FLAO</name>
<dbReference type="SMART" id="SM00530">
    <property type="entry name" value="HTH_XRE"/>
    <property type="match status" value="1"/>
</dbReference>
<keyword evidence="1" id="KW-0472">Membrane</keyword>
<evidence type="ECO:0000259" key="2">
    <source>
        <dbReference type="PROSITE" id="PS50943"/>
    </source>
</evidence>
<dbReference type="PROSITE" id="PS50943">
    <property type="entry name" value="HTH_CROC1"/>
    <property type="match status" value="1"/>
</dbReference>
<dbReference type="AlphaFoldDB" id="A0A9Q3YV01"/>
<dbReference type="Proteomes" id="UP001108025">
    <property type="component" value="Unassembled WGS sequence"/>
</dbReference>
<protein>
    <submittedName>
        <fullName evidence="3">Helix-turn-helix domain-containing protein</fullName>
    </submittedName>
</protein>
<feature type="transmembrane region" description="Helical" evidence="1">
    <location>
        <begin position="83"/>
        <end position="102"/>
    </location>
</feature>
<feature type="transmembrane region" description="Helical" evidence="1">
    <location>
        <begin position="144"/>
        <end position="161"/>
    </location>
</feature>
<gene>
    <name evidence="3" type="ORF">LO744_08720</name>
</gene>
<feature type="transmembrane region" description="Helical" evidence="1">
    <location>
        <begin position="167"/>
        <end position="187"/>
    </location>
</feature>
<comment type="caution">
    <text evidence="3">The sequence shown here is derived from an EMBL/GenBank/DDBJ whole genome shotgun (WGS) entry which is preliminary data.</text>
</comment>